<name>A0AA37PDP8_9PEZI</name>
<evidence type="ECO:0000313" key="3">
    <source>
        <dbReference type="EMBL" id="GKT50314.1"/>
    </source>
</evidence>
<dbReference type="SUPFAM" id="SSF81383">
    <property type="entry name" value="F-box domain"/>
    <property type="match status" value="1"/>
</dbReference>
<dbReference type="AlphaFoldDB" id="A0AA37PDP8"/>
<dbReference type="CDD" id="cd09917">
    <property type="entry name" value="F-box_SF"/>
    <property type="match status" value="1"/>
</dbReference>
<accession>A0AA37PDP8</accession>
<keyword evidence="4" id="KW-1185">Reference proteome</keyword>
<dbReference type="EMBL" id="BQXU01000036">
    <property type="protein sequence ID" value="GKT50314.1"/>
    <property type="molecule type" value="Genomic_DNA"/>
</dbReference>
<proteinExistence type="predicted"/>
<feature type="compositionally biased region" description="Polar residues" evidence="1">
    <location>
        <begin position="119"/>
        <end position="131"/>
    </location>
</feature>
<protein>
    <recommendedName>
        <fullName evidence="2">F-box domain-containing protein</fullName>
    </recommendedName>
</protein>
<evidence type="ECO:0000256" key="1">
    <source>
        <dbReference type="SAM" id="MobiDB-lite"/>
    </source>
</evidence>
<dbReference type="RefSeq" id="XP_049132664.1">
    <property type="nucleotide sequence ID" value="XM_049276707.1"/>
</dbReference>
<dbReference type="InterPro" id="IPR036047">
    <property type="entry name" value="F-box-like_dom_sf"/>
</dbReference>
<comment type="caution">
    <text evidence="3">The sequence shown here is derived from an EMBL/GenBank/DDBJ whole genome shotgun (WGS) entry which is preliminary data.</text>
</comment>
<gene>
    <name evidence="3" type="ORF">ColSpa_10495</name>
</gene>
<feature type="region of interest" description="Disordered" evidence="1">
    <location>
        <begin position="90"/>
        <end position="131"/>
    </location>
</feature>
<evidence type="ECO:0000313" key="4">
    <source>
        <dbReference type="Proteomes" id="UP001055115"/>
    </source>
</evidence>
<feature type="compositionally biased region" description="Polar residues" evidence="1">
    <location>
        <begin position="97"/>
        <end position="107"/>
    </location>
</feature>
<feature type="domain" description="F-box" evidence="2">
    <location>
        <begin position="6"/>
        <end position="54"/>
    </location>
</feature>
<dbReference type="InterPro" id="IPR001810">
    <property type="entry name" value="F-box_dom"/>
</dbReference>
<sequence>MAFKASLTLNAMPAEILDLIFASLSPIALWHLRRTSKRFNAILHPHLLSTLRAMADPPPLTLIRETAPVPLSFIYSFVLAVLGDNEGRKLRGRNFPSRDTSLENPYSSWLPDTPPPASSPSLADQEPSPSTIRRQNEINAYSDIFIPHLRSSSPSLANLRRIHFWSILLWYKEWSFMSSSPSPAKVDKARKDRFHWAYKQHRSNCKEQARRHTGHRGRVHKGVYLAPPLRSTGSAAFGQRQSLFIPEVEEAARLWCISAGTGPLDLRFHPAG</sequence>
<dbReference type="Pfam" id="PF12937">
    <property type="entry name" value="F-box-like"/>
    <property type="match status" value="1"/>
</dbReference>
<dbReference type="PROSITE" id="PS50181">
    <property type="entry name" value="FBOX"/>
    <property type="match status" value="1"/>
</dbReference>
<organism evidence="3 4">
    <name type="scientific">Colletotrichum spaethianum</name>
    <dbReference type="NCBI Taxonomy" id="700344"/>
    <lineage>
        <taxon>Eukaryota</taxon>
        <taxon>Fungi</taxon>
        <taxon>Dikarya</taxon>
        <taxon>Ascomycota</taxon>
        <taxon>Pezizomycotina</taxon>
        <taxon>Sordariomycetes</taxon>
        <taxon>Hypocreomycetidae</taxon>
        <taxon>Glomerellales</taxon>
        <taxon>Glomerellaceae</taxon>
        <taxon>Colletotrichum</taxon>
        <taxon>Colletotrichum spaethianum species complex</taxon>
    </lineage>
</organism>
<reference evidence="3 4" key="1">
    <citation type="submission" date="2022-03" db="EMBL/GenBank/DDBJ databases">
        <title>Genome data of Colletotrichum spp.</title>
        <authorList>
            <person name="Utami Y.D."/>
            <person name="Hiruma K."/>
        </authorList>
    </citation>
    <scope>NUCLEOTIDE SEQUENCE [LARGE SCALE GENOMIC DNA]</scope>
    <source>
        <strain evidence="3 4">MAFF 239500</strain>
    </source>
</reference>
<evidence type="ECO:0000259" key="2">
    <source>
        <dbReference type="PROSITE" id="PS50181"/>
    </source>
</evidence>
<dbReference type="Proteomes" id="UP001055115">
    <property type="component" value="Unassembled WGS sequence"/>
</dbReference>
<dbReference type="GeneID" id="73331297"/>